<evidence type="ECO:0000256" key="8">
    <source>
        <dbReference type="ARBA" id="ARBA00023157"/>
    </source>
</evidence>
<feature type="region of interest" description="Disordered" evidence="10">
    <location>
        <begin position="1843"/>
        <end position="1882"/>
    </location>
</feature>
<dbReference type="InterPro" id="IPR056754">
    <property type="entry name" value="DSCAM/DSCAML_C"/>
</dbReference>
<feature type="domain" description="Ig-like" evidence="12">
    <location>
        <begin position="1319"/>
        <end position="1392"/>
    </location>
</feature>
<feature type="domain" description="Fibronectin type-III" evidence="13">
    <location>
        <begin position="1120"/>
        <end position="1218"/>
    </location>
</feature>
<dbReference type="PROSITE" id="PS50853">
    <property type="entry name" value="FN3"/>
    <property type="match status" value="6"/>
</dbReference>
<keyword evidence="15" id="KW-1185">Reference proteome</keyword>
<evidence type="ECO:0000256" key="9">
    <source>
        <dbReference type="ARBA" id="ARBA00023319"/>
    </source>
</evidence>
<dbReference type="CDD" id="cd00063">
    <property type="entry name" value="FN3"/>
    <property type="match status" value="6"/>
</dbReference>
<dbReference type="PANTHER" id="PTHR44170">
    <property type="entry name" value="PROTEIN SIDEKICK"/>
    <property type="match status" value="1"/>
</dbReference>
<feature type="domain" description="Fibronectin type-III" evidence="13">
    <location>
        <begin position="1015"/>
        <end position="1115"/>
    </location>
</feature>
<dbReference type="InterPro" id="IPR036179">
    <property type="entry name" value="Ig-like_dom_sf"/>
</dbReference>
<evidence type="ECO:0000256" key="5">
    <source>
        <dbReference type="ARBA" id="ARBA00022889"/>
    </source>
</evidence>
<dbReference type="GO" id="GO:0016020">
    <property type="term" value="C:membrane"/>
    <property type="evidence" value="ECO:0007669"/>
    <property type="project" value="UniProtKB-SubCell"/>
</dbReference>
<dbReference type="Pfam" id="PF07679">
    <property type="entry name" value="I-set"/>
    <property type="match status" value="3"/>
</dbReference>
<dbReference type="Pfam" id="PF25059">
    <property type="entry name" value="FN3_DSCAM-DSCAML_C"/>
    <property type="match status" value="1"/>
</dbReference>
<feature type="domain" description="Fibronectin type-III" evidence="13">
    <location>
        <begin position="914"/>
        <end position="1010"/>
    </location>
</feature>
<dbReference type="Proteomes" id="UP001153620">
    <property type="component" value="Chromosome 1"/>
</dbReference>
<dbReference type="FunFam" id="2.60.40.10:FF:000017">
    <property type="entry name" value="Down syndrome cell adhesion molecule b"/>
    <property type="match status" value="1"/>
</dbReference>
<dbReference type="InterPro" id="IPR003599">
    <property type="entry name" value="Ig_sub"/>
</dbReference>
<feature type="transmembrane region" description="Helical" evidence="11">
    <location>
        <begin position="1624"/>
        <end position="1646"/>
    </location>
</feature>
<evidence type="ECO:0000256" key="7">
    <source>
        <dbReference type="ARBA" id="ARBA00023136"/>
    </source>
</evidence>
<feature type="compositionally biased region" description="Low complexity" evidence="10">
    <location>
        <begin position="1810"/>
        <end position="1822"/>
    </location>
</feature>
<dbReference type="FunFam" id="2.60.40.10:FF:001118">
    <property type="entry name" value="Down syndrome cell adhesion molecule-like protein Dscam2"/>
    <property type="match status" value="1"/>
</dbReference>
<feature type="domain" description="Fibronectin type-III" evidence="13">
    <location>
        <begin position="1407"/>
        <end position="1500"/>
    </location>
</feature>
<evidence type="ECO:0000259" key="13">
    <source>
        <dbReference type="PROSITE" id="PS50853"/>
    </source>
</evidence>
<dbReference type="InterPro" id="IPR013783">
    <property type="entry name" value="Ig-like_fold"/>
</dbReference>
<dbReference type="FunFam" id="2.60.40.10:FF:001035">
    <property type="entry name" value="Down syndrome cell adhesion molecule-like protein Dscam2"/>
    <property type="match status" value="1"/>
</dbReference>
<dbReference type="CDD" id="cd00096">
    <property type="entry name" value="Ig"/>
    <property type="match status" value="1"/>
</dbReference>
<keyword evidence="5" id="KW-0130">Cell adhesion</keyword>
<evidence type="ECO:0008006" key="16">
    <source>
        <dbReference type="Google" id="ProtNLM"/>
    </source>
</evidence>
<keyword evidence="9" id="KW-0393">Immunoglobulin domain</keyword>
<feature type="domain" description="Ig-like" evidence="12">
    <location>
        <begin position="717"/>
        <end position="812"/>
    </location>
</feature>
<dbReference type="InterPro" id="IPR003961">
    <property type="entry name" value="FN3_dom"/>
</dbReference>
<feature type="compositionally biased region" description="Polar residues" evidence="10">
    <location>
        <begin position="1855"/>
        <end position="1882"/>
    </location>
</feature>
<keyword evidence="4" id="KW-0677">Repeat</keyword>
<evidence type="ECO:0000256" key="10">
    <source>
        <dbReference type="SAM" id="MobiDB-lite"/>
    </source>
</evidence>
<dbReference type="Pfam" id="PF13927">
    <property type="entry name" value="Ig_3"/>
    <property type="match status" value="5"/>
</dbReference>
<feature type="domain" description="Fibronectin type-III" evidence="13">
    <location>
        <begin position="1504"/>
        <end position="1606"/>
    </location>
</feature>
<feature type="region of interest" description="Disordered" evidence="10">
    <location>
        <begin position="997"/>
        <end position="1019"/>
    </location>
</feature>
<dbReference type="FunFam" id="2.60.40.10:FF:000028">
    <property type="entry name" value="Neuronal cell adhesion molecule"/>
    <property type="match status" value="1"/>
</dbReference>
<feature type="domain" description="Ig-like" evidence="12">
    <location>
        <begin position="622"/>
        <end position="708"/>
    </location>
</feature>
<feature type="domain" description="Ig-like" evidence="12">
    <location>
        <begin position="814"/>
        <end position="912"/>
    </location>
</feature>
<feature type="region of interest" description="Disordered" evidence="10">
    <location>
        <begin position="1754"/>
        <end position="1825"/>
    </location>
</feature>
<feature type="compositionally biased region" description="Low complexity" evidence="10">
    <location>
        <begin position="1779"/>
        <end position="1788"/>
    </location>
</feature>
<feature type="domain" description="Ig-like" evidence="12">
    <location>
        <begin position="248"/>
        <end position="338"/>
    </location>
</feature>
<protein>
    <recommendedName>
        <fullName evidence="16">Down syndrome cell adhesion molecule-like protein Dscam2</fullName>
    </recommendedName>
</protein>
<feature type="domain" description="Fibronectin type-III" evidence="13">
    <location>
        <begin position="1222"/>
        <end position="1317"/>
    </location>
</feature>
<dbReference type="GO" id="GO:0098609">
    <property type="term" value="P:cell-cell adhesion"/>
    <property type="evidence" value="ECO:0007669"/>
    <property type="project" value="TreeGrafter"/>
</dbReference>
<dbReference type="Pfam" id="PF00041">
    <property type="entry name" value="fn3"/>
    <property type="match status" value="5"/>
</dbReference>
<dbReference type="FunFam" id="2.60.40.10:FF:000093">
    <property type="entry name" value="Down syndrome cell adhesion molecule, isoform B"/>
    <property type="match status" value="1"/>
</dbReference>
<dbReference type="FunFam" id="2.60.40.10:FF:000104">
    <property type="entry name" value="Down syndrome cell adhesion molecule b"/>
    <property type="match status" value="1"/>
</dbReference>
<dbReference type="FunFam" id="2.60.40.10:FF:000678">
    <property type="entry name" value="Down syndrome cell adhesion molecule-like protein Dscam2"/>
    <property type="match status" value="1"/>
</dbReference>
<dbReference type="SMART" id="SM00409">
    <property type="entry name" value="IG"/>
    <property type="match status" value="10"/>
</dbReference>
<dbReference type="InterPro" id="IPR007110">
    <property type="entry name" value="Ig-like_dom"/>
</dbReference>
<dbReference type="EMBL" id="OU895877">
    <property type="protein sequence ID" value="CAH1712900.1"/>
    <property type="molecule type" value="Genomic_DNA"/>
</dbReference>
<reference evidence="14" key="2">
    <citation type="submission" date="2022-10" db="EMBL/GenBank/DDBJ databases">
        <authorList>
            <consortium name="ENA_rothamsted_submissions"/>
            <consortium name="culmorum"/>
            <person name="King R."/>
        </authorList>
    </citation>
    <scope>NUCLEOTIDE SEQUENCE</scope>
</reference>
<gene>
    <name evidence="14" type="ORF">CHIRRI_LOCUS2742</name>
</gene>
<dbReference type="SUPFAM" id="SSF48726">
    <property type="entry name" value="Immunoglobulin"/>
    <property type="match status" value="9"/>
</dbReference>
<evidence type="ECO:0000256" key="1">
    <source>
        <dbReference type="ARBA" id="ARBA00004479"/>
    </source>
</evidence>
<proteinExistence type="predicted"/>
<dbReference type="SUPFAM" id="SSF49265">
    <property type="entry name" value="Fibronectin type III"/>
    <property type="match status" value="3"/>
</dbReference>
<dbReference type="CDD" id="cd20956">
    <property type="entry name" value="IgI_4_Dscam"/>
    <property type="match status" value="1"/>
</dbReference>
<dbReference type="GO" id="GO:0048812">
    <property type="term" value="P:neuron projection morphogenesis"/>
    <property type="evidence" value="ECO:0007669"/>
    <property type="project" value="UniProtKB-ARBA"/>
</dbReference>
<dbReference type="FunFam" id="2.60.40.10:FF:001670">
    <property type="entry name" value="Down syndrome cell adhesion molecule-like protein Dscam2"/>
    <property type="match status" value="1"/>
</dbReference>
<keyword evidence="8" id="KW-1015">Disulfide bond</keyword>
<dbReference type="Gene3D" id="2.60.40.10">
    <property type="entry name" value="Immunoglobulins"/>
    <property type="match status" value="16"/>
</dbReference>
<evidence type="ECO:0000256" key="6">
    <source>
        <dbReference type="ARBA" id="ARBA00022989"/>
    </source>
</evidence>
<dbReference type="SMART" id="SM00060">
    <property type="entry name" value="FN3"/>
    <property type="match status" value="6"/>
</dbReference>
<dbReference type="FunFam" id="2.60.40.10:FF:000022">
    <property type="entry name" value="Cardiac titin"/>
    <property type="match status" value="1"/>
</dbReference>
<evidence type="ECO:0000256" key="11">
    <source>
        <dbReference type="SAM" id="Phobius"/>
    </source>
</evidence>
<feature type="domain" description="Ig-like" evidence="12">
    <location>
        <begin position="531"/>
        <end position="617"/>
    </location>
</feature>
<reference evidence="14" key="1">
    <citation type="submission" date="2022-01" db="EMBL/GenBank/DDBJ databases">
        <authorList>
            <person name="King R."/>
        </authorList>
    </citation>
    <scope>NUCLEOTIDE SEQUENCE</scope>
</reference>
<evidence type="ECO:0000259" key="12">
    <source>
        <dbReference type="PROSITE" id="PS50835"/>
    </source>
</evidence>
<evidence type="ECO:0000313" key="15">
    <source>
        <dbReference type="Proteomes" id="UP001153620"/>
    </source>
</evidence>
<organism evidence="14 15">
    <name type="scientific">Chironomus riparius</name>
    <dbReference type="NCBI Taxonomy" id="315576"/>
    <lineage>
        <taxon>Eukaryota</taxon>
        <taxon>Metazoa</taxon>
        <taxon>Ecdysozoa</taxon>
        <taxon>Arthropoda</taxon>
        <taxon>Hexapoda</taxon>
        <taxon>Insecta</taxon>
        <taxon>Pterygota</taxon>
        <taxon>Neoptera</taxon>
        <taxon>Endopterygota</taxon>
        <taxon>Diptera</taxon>
        <taxon>Nematocera</taxon>
        <taxon>Chironomoidea</taxon>
        <taxon>Chironomidae</taxon>
        <taxon>Chironominae</taxon>
        <taxon>Chironomus</taxon>
    </lineage>
</organism>
<accession>A0A9P0IRT5</accession>
<dbReference type="FunFam" id="2.60.40.10:FF:001049">
    <property type="entry name" value="Down syndrome cell adhesion molecule-like protein Dscam2"/>
    <property type="match status" value="1"/>
</dbReference>
<comment type="subcellular location">
    <subcellularLocation>
        <location evidence="1">Membrane</location>
        <topology evidence="1">Single-pass type I membrane protein</topology>
    </subcellularLocation>
</comment>
<dbReference type="InterPro" id="IPR003598">
    <property type="entry name" value="Ig_sub2"/>
</dbReference>
<dbReference type="InterPro" id="IPR013098">
    <property type="entry name" value="Ig_I-set"/>
</dbReference>
<name>A0A9P0IRT5_9DIPT</name>
<dbReference type="PROSITE" id="PS50835">
    <property type="entry name" value="IG_LIKE"/>
    <property type="match status" value="9"/>
</dbReference>
<evidence type="ECO:0000313" key="14">
    <source>
        <dbReference type="EMBL" id="CAH1712900.1"/>
    </source>
</evidence>
<dbReference type="SMART" id="SM00408">
    <property type="entry name" value="IGc2"/>
    <property type="match status" value="9"/>
</dbReference>
<dbReference type="FunFam" id="2.60.40.10:FF:000333">
    <property type="entry name" value="Down syndrome cell adhesion molecule"/>
    <property type="match status" value="1"/>
</dbReference>
<keyword evidence="6 11" id="KW-1133">Transmembrane helix</keyword>
<evidence type="ECO:0000256" key="4">
    <source>
        <dbReference type="ARBA" id="ARBA00022737"/>
    </source>
</evidence>
<feature type="domain" description="Ig-like" evidence="12">
    <location>
        <begin position="432"/>
        <end position="526"/>
    </location>
</feature>
<sequence>MRYFVGDTRIINERLAAFFTLQITWLLVGFTNGYTEHDRGPSFVMEPPSKLEFSNSSGGFLDCSASGNPQPTIDWLSIDGTSIGDVGGIRKILRNGTLVLQQFPAAAYRQDIHNTVYRCVASNRVGRIISRDVQIRAVVAQSYKVEVETLAAPRGCTAILRCVIPTFVKEYVRVVSWVQEPAFFIYPSLQGDGKYHLLPNGDLLIHNLEHNDRFASYRCRTMHKLTRLVVISNPSKISINDHRGIVSPSIVEYTSSVTVSQDEGAVLMCVAQGCPSVEYRWYSNIGAEPLPLLPGPRVRLMGPILAIEAVTTEDAGTYKCIASNTGGEASTELKLVVTTSIQVEVSPNVISVNMGQPNEFTCLVTSNGIPIQTQQISWFKDGRQLTTIGRNENILRISAVGREDKGMYQCIVRRKEGDTFQASAELLLGDAPPVLLYSFIEQTLQPGPAVSLKCSATGNPTPEVSWKLDGFPLPSNGRFLIGQYVTAHGDVISHVNITHVMIEDGGEYACIIENRAGKLVHSARLNVYGLPYIRLIPKVIISEGKQLTIKCPVAGYPIEEIHWEKSGRELPEDIRQKVDGDGTLSIYPVQKTEDSGVYTCWAKNKQGLSARRSGEVKVIVPPVIEPFSFQTDLAENMRTRTVCGVSQGDLPLRLTWLKDNENLLPSLGVNISYLDQYTSILSITSLLQMHSGNYTCVASNQADEVKFTATLLVKVPPKWKLEPIDTSVERNKHVLLHCQADGVPTPTVIWKKALGSKSSEYEEMQEKLYTKIFPNGTLLLQNVKEDREGFYMCQANNGIGNGLGKVIQLKVNSPPYFVAPSKIVNVKKGDTAILHCEVNGDKPINVIWLLRGKYELNPSSNYRVSIKQDTTPEGILAEIQIMNVESSDNGQYFCQASNLYGRDQQLVQLLVQEPPQSPSSLETTIVSSRSVNLRWHPRDIDATEITKYIVEYCCENDQQWKYIDISDPPQYNALIENLKPATKYIFRVIAEGPTGRSAPSQELTVKTEPQRPNAPPINLSARPVSSTEILVTWSPPLYEFRNGEIQGFNIGYKISSLQSVSYNFTSISGDGEDGTGEIILSNLMKYTRYSIVAQAFNQIGVGPLSEPVSTQTMEDVPSSSPEDIRCAPLTSTSLQVSWQPPHENYQNGLLQGYKINFEPIVDYTVLDNEEPDVKKTTALTTVLTSLRKFTNYSIQILSYTRMGDGVLSAPKFCHTEEDVPEAPNDIKVVVSSSTSLYVSWLTPQFTNGVVIKYNLYTRQVNGREELNNDKKSIGSQQTFYEAMNLMPHVEYQFWVSASTRVGEGKSSKVVSLSTSNRVPAKIISFGISIIKPWKSTVQFACMATGQPRREWFKNDISMNSFFNGQVLENGELSLYNIQSSDSGNYTCQVDNGIGVDKIVYNLIVQLPPSQPMLYVTSATSTSILMHWKNSGNGNAKITSYTLHYKRFNGNVEEINLSKHATSFELKNLVCGSTYNIYLIAQNKIGSSPPSTTLHVKTQGQAPGIPLPVQLITPNSTSVVLHLQAWPHNGCNIQYFTVQYRPLSTDSDRDRWTLVSNALKPHRRFIISNLQPSTLYQLKVEAHNSAGSTTADFSFVTLTINGDTPSIDLDYKNSKTRIFYYDVRFITLGIILITILICTIAIMIICLKCRQRRIQKKQTIETTTKSSEIKRDRFYGTIHKTPLQISDKIPESSEDISPYATFQLAESNAMIQSHPGAANTLLHSFMYHERAMTEGCASPNPAPMLRKLQSPYYNINPQNKQRFSKKNHESEESDSDDLDQLTSSRTDTSNQMEAKAKHEVIPPNAIYHGQSSTSSDLSPPMSDQHQKSLSRCIKSRYHQHFHNLNLNTTPRHKSDSTNSSLTTSRTINLQDEPSDRILSSQFRPIHTTSSRTINLSKANLN</sequence>
<keyword evidence="2 11" id="KW-0812">Transmembrane</keyword>
<evidence type="ECO:0000256" key="3">
    <source>
        <dbReference type="ARBA" id="ARBA00022729"/>
    </source>
</evidence>
<evidence type="ECO:0000256" key="2">
    <source>
        <dbReference type="ARBA" id="ARBA00022692"/>
    </source>
</evidence>
<feature type="domain" description="Ig-like" evidence="12">
    <location>
        <begin position="41"/>
        <end position="130"/>
    </location>
</feature>
<dbReference type="PANTHER" id="PTHR44170:SF56">
    <property type="entry name" value="FIBRONECTIN TYPE-III DOMAIN-CONTAINING PROTEIN"/>
    <property type="match status" value="1"/>
</dbReference>
<dbReference type="InterPro" id="IPR036116">
    <property type="entry name" value="FN3_sf"/>
</dbReference>
<keyword evidence="3" id="KW-0732">Signal</keyword>
<keyword evidence="7 11" id="KW-0472">Membrane</keyword>
<feature type="domain" description="Ig-like" evidence="12">
    <location>
        <begin position="341"/>
        <end position="427"/>
    </location>
</feature>